<gene>
    <name evidence="2" type="ORF">J0895_07370</name>
</gene>
<protein>
    <submittedName>
        <fullName evidence="2">TIGR04376 family protein</fullName>
    </submittedName>
</protein>
<feature type="coiled-coil region" evidence="1">
    <location>
        <begin position="27"/>
        <end position="54"/>
    </location>
</feature>
<accession>A0ABS3FP82</accession>
<evidence type="ECO:0000256" key="1">
    <source>
        <dbReference type="SAM" id="Coils"/>
    </source>
</evidence>
<feature type="coiled-coil region" evidence="1">
    <location>
        <begin position="106"/>
        <end position="133"/>
    </location>
</feature>
<reference evidence="2 3" key="1">
    <citation type="submission" date="2021-03" db="EMBL/GenBank/DDBJ databases">
        <title>Metabolic Capacity of the Antarctic Cyanobacterium Phormidium pseudopriestleyi that Sustains Oxygenic Photosynthesis in the Presence of Hydrogen Sulfide.</title>
        <authorList>
            <person name="Lumian J.E."/>
            <person name="Jungblut A.D."/>
            <person name="Dillon M.L."/>
            <person name="Hawes I."/>
            <person name="Doran P.T."/>
            <person name="Mackey T.J."/>
            <person name="Dick G.J."/>
            <person name="Grettenberger C.L."/>
            <person name="Sumner D.Y."/>
        </authorList>
    </citation>
    <scope>NUCLEOTIDE SEQUENCE [LARGE SCALE GENOMIC DNA]</scope>
    <source>
        <strain evidence="2 3">FRX01</strain>
    </source>
</reference>
<dbReference type="InterPro" id="IPR030816">
    <property type="entry name" value="CHP04376"/>
</dbReference>
<organism evidence="2 3">
    <name type="scientific">Phormidium pseudopriestleyi FRX01</name>
    <dbReference type="NCBI Taxonomy" id="1759528"/>
    <lineage>
        <taxon>Bacteria</taxon>
        <taxon>Bacillati</taxon>
        <taxon>Cyanobacteriota</taxon>
        <taxon>Cyanophyceae</taxon>
        <taxon>Oscillatoriophycideae</taxon>
        <taxon>Oscillatoriales</taxon>
        <taxon>Oscillatoriaceae</taxon>
        <taxon>Phormidium</taxon>
    </lineage>
</organism>
<comment type="caution">
    <text evidence="2">The sequence shown here is derived from an EMBL/GenBank/DDBJ whole genome shotgun (WGS) entry which is preliminary data.</text>
</comment>
<keyword evidence="3" id="KW-1185">Reference proteome</keyword>
<dbReference type="RefSeq" id="WP_207087462.1">
    <property type="nucleotide sequence ID" value="NZ_JAFLQW010000204.1"/>
</dbReference>
<dbReference type="EMBL" id="JAFLQW010000204">
    <property type="protein sequence ID" value="MBO0348922.1"/>
    <property type="molecule type" value="Genomic_DNA"/>
</dbReference>
<proteinExistence type="predicted"/>
<keyword evidence="1" id="KW-0175">Coiled coil</keyword>
<dbReference type="NCBIfam" id="TIGR04376">
    <property type="entry name" value="TIGR04376 family protein"/>
    <property type="match status" value="1"/>
</dbReference>
<dbReference type="Proteomes" id="UP000664844">
    <property type="component" value="Unassembled WGS sequence"/>
</dbReference>
<sequence>MGLFEDMSRFLETRLEEFMRNNPHLELQVLEEQLREQEEDTLKLILELQRKEKQLQDSILSTAQEIQLWHDRVSKAKAANREDLVRAAQEREASLLREGNQFWGQMQGVKERIEKAKDLYRQIQVRRREVKAKSVEAETARAQTKTETSWDTGWNKNYNRSFNSGADPLDQEFRRWEADEELERLKRNMKR</sequence>
<name>A0ABS3FP82_9CYAN</name>
<evidence type="ECO:0000313" key="3">
    <source>
        <dbReference type="Proteomes" id="UP000664844"/>
    </source>
</evidence>
<evidence type="ECO:0000313" key="2">
    <source>
        <dbReference type="EMBL" id="MBO0348922.1"/>
    </source>
</evidence>